<dbReference type="HOGENOM" id="CLU_113690_0_0_14"/>
<name>F6FH73_MYCHI</name>
<dbReference type="BioCyc" id="MHAE859194:G1GR7-393-MONOMER"/>
<proteinExistence type="predicted"/>
<evidence type="ECO:0000256" key="1">
    <source>
        <dbReference type="SAM" id="MobiDB-lite"/>
    </source>
</evidence>
<dbReference type="AlphaFoldDB" id="F6FH73"/>
<evidence type="ECO:0000313" key="2">
    <source>
        <dbReference type="EMBL" id="AEG72678.1"/>
    </source>
</evidence>
<accession>F6FH73</accession>
<dbReference type="STRING" id="859194.MHF_0402"/>
<organism evidence="2 3">
    <name type="scientific">Mycoplasma haemofelis (strain Ohio2)</name>
    <dbReference type="NCBI Taxonomy" id="859194"/>
    <lineage>
        <taxon>Bacteria</taxon>
        <taxon>Bacillati</taxon>
        <taxon>Mycoplasmatota</taxon>
        <taxon>Mollicutes</taxon>
        <taxon>Mycoplasmataceae</taxon>
        <taxon>Mycoplasma</taxon>
    </lineage>
</organism>
<evidence type="ECO:0000313" key="3">
    <source>
        <dbReference type="Proteomes" id="UP000007952"/>
    </source>
</evidence>
<feature type="region of interest" description="Disordered" evidence="1">
    <location>
        <begin position="152"/>
        <end position="174"/>
    </location>
</feature>
<dbReference type="EMBL" id="CP002808">
    <property type="protein sequence ID" value="AEG72678.1"/>
    <property type="molecule type" value="Genomic_DNA"/>
</dbReference>
<reference key="2">
    <citation type="submission" date="2011-05" db="EMBL/GenBank/DDBJ databases">
        <title>The Genome of Mycoplasma haemofelis Strain Ohio2, a pathogenic hemoplasma of the cat.</title>
        <authorList>
            <person name="Santos A.P."/>
            <person name="Guimaraes A.M.S."/>
            <person name="SanMiguel P.J."/>
            <person name="Martin S.W."/>
            <person name="Messick J.B."/>
        </authorList>
    </citation>
    <scope>NUCLEOTIDE SEQUENCE</scope>
    <source>
        <strain>Ohio2</strain>
    </source>
</reference>
<dbReference type="KEGG" id="mhf:MHF_0402"/>
<protein>
    <submittedName>
        <fullName evidence="2">Uncharacterized protein</fullName>
    </submittedName>
</protein>
<reference evidence="2 3" key="1">
    <citation type="journal article" date="2011" name="J. Bacteriol.">
        <title>Complete genome sequences of two hemotropic Mycoplasmas, Mycoplasma haemofelis strain Ohio2 and Mycoplasma suis strain Illinois.</title>
        <authorList>
            <person name="Messick J.B."/>
            <person name="Santos A.P."/>
            <person name="Guimaraes A.M."/>
        </authorList>
    </citation>
    <scope>NUCLEOTIDE SEQUENCE [LARGE SCALE GENOMIC DNA]</scope>
    <source>
        <strain evidence="2 3">Ohio2</strain>
    </source>
</reference>
<dbReference type="Proteomes" id="UP000007952">
    <property type="component" value="Chromosome"/>
</dbReference>
<gene>
    <name evidence="2" type="ordered locus">MHF_0402</name>
</gene>
<sequence length="208" mass="23229">MSAFVTKSICGGVGCAGVVGTGVYAATKYNEKAIVTVGDHLEKELKLKLISSLSKEASILKAQWGAEFSVDKEAAKKVIGEVTDNEGGNKLREWCERQLSMDIKDFKDLSNIKRWCVVGKNIDRLPKGKSALNSQSQQSDWETIYNSAENQKQENRKKLGLEDSKNDQNKDKDIQKIKSSCDSKKDEEFLASTKETSYDLFLNWCTKS</sequence>